<dbReference type="AlphaFoldDB" id="A0A4P8C3K2"/>
<evidence type="ECO:0000256" key="8">
    <source>
        <dbReference type="ARBA" id="ARBA00022723"/>
    </source>
</evidence>
<proteinExistence type="inferred from homology"/>
<evidence type="ECO:0000256" key="3">
    <source>
        <dbReference type="ARBA" id="ARBA00004613"/>
    </source>
</evidence>
<evidence type="ECO:0000256" key="2">
    <source>
        <dbReference type="ARBA" id="ARBA00004340"/>
    </source>
</evidence>
<keyword evidence="8" id="KW-0479">Metal-binding</keyword>
<comment type="subcellular location">
    <subcellularLocation>
        <location evidence="2">Host cell</location>
    </subcellularLocation>
    <subcellularLocation>
        <location evidence="3">Secreted</location>
    </subcellularLocation>
</comment>
<gene>
    <name evidence="13" type="ORF">CCU01_017705</name>
</gene>
<dbReference type="GO" id="GO:0016757">
    <property type="term" value="F:glycosyltransferase activity"/>
    <property type="evidence" value="ECO:0007669"/>
    <property type="project" value="UniProtKB-KW"/>
</dbReference>
<evidence type="ECO:0000256" key="5">
    <source>
        <dbReference type="ARBA" id="ARBA00022656"/>
    </source>
</evidence>
<evidence type="ECO:0000256" key="12">
    <source>
        <dbReference type="ARBA" id="ARBA00093451"/>
    </source>
</evidence>
<keyword evidence="4" id="KW-0964">Secreted</keyword>
<sequence>MYRVKYFNFTTLHDYNHFCDFIEFKHKNIIMNTSQYTGSSW</sequence>
<comment type="catalytic activity">
    <reaction evidence="11">
        <text>L-arginyl-[protein] + UDP-N-acetyl-alpha-D-glucosamine = N(omega)-(N-acetyl-beta-D-glucosaminyl)-L-arginyl-[protein] + UDP + H(+)</text>
        <dbReference type="Rhea" id="RHEA:66632"/>
        <dbReference type="Rhea" id="RHEA-COMP:10532"/>
        <dbReference type="Rhea" id="RHEA-COMP:17079"/>
        <dbReference type="ChEBI" id="CHEBI:15378"/>
        <dbReference type="ChEBI" id="CHEBI:29965"/>
        <dbReference type="ChEBI" id="CHEBI:57705"/>
        <dbReference type="ChEBI" id="CHEBI:58223"/>
        <dbReference type="ChEBI" id="CHEBI:167322"/>
    </reaction>
    <physiologicalReaction direction="left-to-right" evidence="11">
        <dbReference type="Rhea" id="RHEA:66633"/>
    </physiologicalReaction>
</comment>
<evidence type="ECO:0000313" key="13">
    <source>
        <dbReference type="EMBL" id="QCH94476.1"/>
    </source>
</evidence>
<organism evidence="13 14">
    <name type="scientific">Escherichia coli O145:NM</name>
    <dbReference type="NCBI Taxonomy" id="991919"/>
    <lineage>
        <taxon>Bacteria</taxon>
        <taxon>Pseudomonadati</taxon>
        <taxon>Pseudomonadota</taxon>
        <taxon>Gammaproteobacteria</taxon>
        <taxon>Enterobacterales</taxon>
        <taxon>Enterobacteriaceae</taxon>
        <taxon>Escherichia</taxon>
    </lineage>
</organism>
<evidence type="ECO:0000256" key="9">
    <source>
        <dbReference type="ARBA" id="ARBA00023026"/>
    </source>
</evidence>
<keyword evidence="6" id="KW-0328">Glycosyltransferase</keyword>
<keyword evidence="10" id="KW-0464">Manganese</keyword>
<reference evidence="13 14" key="1">
    <citation type="submission" date="2018-08" db="EMBL/GenBank/DDBJ databases">
        <title>Food and Water Consortium WGS.</title>
        <authorList>
            <person name="Tyson S."/>
            <person name="Peterson C.-L."/>
            <person name="Olson A."/>
            <person name="Tyler S."/>
            <person name="Cabral J."/>
            <person name="Lynch T."/>
            <person name="Knox N."/>
            <person name="Van Domselaar G."/>
            <person name="Graham M."/>
        </authorList>
    </citation>
    <scope>NUCLEOTIDE SEQUENCE [LARGE SCALE GENOMIC DNA]</scope>
    <source>
        <strain evidence="13 14">FWSEC0002</strain>
    </source>
</reference>
<evidence type="ECO:0000256" key="1">
    <source>
        <dbReference type="ARBA" id="ARBA00001936"/>
    </source>
</evidence>
<evidence type="ECO:0000256" key="4">
    <source>
        <dbReference type="ARBA" id="ARBA00022525"/>
    </source>
</evidence>
<dbReference type="GO" id="GO:0090729">
    <property type="term" value="F:toxin activity"/>
    <property type="evidence" value="ECO:0007669"/>
    <property type="project" value="UniProtKB-KW"/>
</dbReference>
<dbReference type="GO" id="GO:0043657">
    <property type="term" value="C:host cell"/>
    <property type="evidence" value="ECO:0007669"/>
    <property type="project" value="UniProtKB-SubCell"/>
</dbReference>
<keyword evidence="5" id="KW-0800">Toxin</keyword>
<dbReference type="Pfam" id="PF24688">
    <property type="entry name" value="SseK_NleB"/>
    <property type="match status" value="1"/>
</dbReference>
<dbReference type="GO" id="GO:0005576">
    <property type="term" value="C:extracellular region"/>
    <property type="evidence" value="ECO:0007669"/>
    <property type="project" value="UniProtKB-SubCell"/>
</dbReference>
<evidence type="ECO:0000256" key="7">
    <source>
        <dbReference type="ARBA" id="ARBA00022679"/>
    </source>
</evidence>
<dbReference type="EMBL" id="CP031919">
    <property type="protein sequence ID" value="QCH94476.1"/>
    <property type="molecule type" value="Genomic_DNA"/>
</dbReference>
<accession>A0A4P8C3K2</accession>
<comment type="similarity">
    <text evidence="12">Belongs to the glycosyltransferase NleB family.</text>
</comment>
<keyword evidence="7" id="KW-0808">Transferase</keyword>
<evidence type="ECO:0000256" key="11">
    <source>
        <dbReference type="ARBA" id="ARBA00093251"/>
    </source>
</evidence>
<evidence type="ECO:0000256" key="6">
    <source>
        <dbReference type="ARBA" id="ARBA00022676"/>
    </source>
</evidence>
<evidence type="ECO:0000256" key="10">
    <source>
        <dbReference type="ARBA" id="ARBA00023211"/>
    </source>
</evidence>
<evidence type="ECO:0000313" key="14">
    <source>
        <dbReference type="Proteomes" id="UP000310529"/>
    </source>
</evidence>
<dbReference type="Proteomes" id="UP000310529">
    <property type="component" value="Chromosome"/>
</dbReference>
<protein>
    <submittedName>
        <fullName evidence="13">NleB</fullName>
    </submittedName>
</protein>
<dbReference type="InterPro" id="IPR057545">
    <property type="entry name" value="SseK_NleB"/>
</dbReference>
<dbReference type="GO" id="GO:0046872">
    <property type="term" value="F:metal ion binding"/>
    <property type="evidence" value="ECO:0007669"/>
    <property type="project" value="UniProtKB-KW"/>
</dbReference>
<keyword evidence="9" id="KW-0843">Virulence</keyword>
<comment type="cofactor">
    <cofactor evidence="1">
        <name>Mn(2+)</name>
        <dbReference type="ChEBI" id="CHEBI:29035"/>
    </cofactor>
</comment>
<name>A0A4P8C3K2_ECOLX</name>